<protein>
    <submittedName>
        <fullName evidence="3">Uncharacterized protein</fullName>
    </submittedName>
</protein>
<evidence type="ECO:0000313" key="4">
    <source>
        <dbReference type="Proteomes" id="UP000692954"/>
    </source>
</evidence>
<dbReference type="OrthoDB" id="311245at2759"/>
<feature type="compositionally biased region" description="Polar residues" evidence="2">
    <location>
        <begin position="85"/>
        <end position="94"/>
    </location>
</feature>
<feature type="region of interest" description="Disordered" evidence="2">
    <location>
        <begin position="70"/>
        <end position="94"/>
    </location>
</feature>
<keyword evidence="4" id="KW-1185">Reference proteome</keyword>
<dbReference type="EMBL" id="CAJJDN010000003">
    <property type="protein sequence ID" value="CAD8047967.1"/>
    <property type="molecule type" value="Genomic_DNA"/>
</dbReference>
<feature type="coiled-coil region" evidence="1">
    <location>
        <begin position="570"/>
        <end position="604"/>
    </location>
</feature>
<comment type="caution">
    <text evidence="3">The sequence shown here is derived from an EMBL/GenBank/DDBJ whole genome shotgun (WGS) entry which is preliminary data.</text>
</comment>
<evidence type="ECO:0000256" key="1">
    <source>
        <dbReference type="SAM" id="Coils"/>
    </source>
</evidence>
<evidence type="ECO:0000256" key="2">
    <source>
        <dbReference type="SAM" id="MobiDB-lite"/>
    </source>
</evidence>
<sequence length="796" mass="93780">MTEENKKPHLKKLLTFFTEAPQKTIQRTKTVSEAFTQHLTQPVTQVSKLKRFFTLSFAIIKGKTNEKMEKLQSNLQKSQNDENHPNSFKVSSTEKMNIVLKKDNEQNEDKNQQKVEHSKRCITPQSRIDNNCNSSLAISQLEDQLIDRNAASFANMTLELSMNTNVLQQMALPSKETNLSHRELNFDAISNPILEKSQSQENLILEQNQDGIIEQEQITNEQNQQINKNTSQKKFQQTVNLVQTFNIVTGTYRHKQKLLNFFQEAPIKIALKTKFVFQQSKKKLIKDPQFNNVTSKDERKQNNNNQLNDQILVKENNIEHSFQQANYNKIDNSQQQQQQGLVIQQEIQDLQLDQQDQNTIVVQNNNQNNSNIENDSQKHQKSLVNFIQKSGTLMKKKTIEMFQSIENKFKFQEEQKIHIINQQVNIEKTTDYMNQSNKNLLVDKGIDNQSKTELQNQNQNSDQDEYEYQVDPSLVEELKISKQNTNEKQDEFNYKDENSNLMNDSQANSNGEFYSNDKLPQEITHIEKKSFHQDSFDTSQMFDIIQKSQDTQSQNQKSKINIQDNQSNQLTSKLFNKDELRQQYEEINQEIQQLNLEKQQLLPKKNVLIKSTFKPNYKKMADISDDNEALYKAKDLIRKMNQKRKDKEERTKKQNEKIEEYFHNLQYLKESQEEMKNRYEFQRKQQIQNRIEDYQKKQKEFSQLQKISHNFVQKLINVGPQQGQLAKEFEDNVISIKGGYRKVKLKNLGIELPKINGNNNNVMFRRYMNEELVKSKQDEMIRKYEASKQALFKSSD</sequence>
<feature type="region of interest" description="Disordered" evidence="2">
    <location>
        <begin position="483"/>
        <end position="513"/>
    </location>
</feature>
<reference evidence="3" key="1">
    <citation type="submission" date="2021-01" db="EMBL/GenBank/DDBJ databases">
        <authorList>
            <consortium name="Genoscope - CEA"/>
            <person name="William W."/>
        </authorList>
    </citation>
    <scope>NUCLEOTIDE SEQUENCE</scope>
</reference>
<keyword evidence="1" id="KW-0175">Coiled coil</keyword>
<dbReference type="Proteomes" id="UP000692954">
    <property type="component" value="Unassembled WGS sequence"/>
</dbReference>
<name>A0A8S1K4Z2_9CILI</name>
<dbReference type="AlphaFoldDB" id="A0A8S1K4Z2"/>
<evidence type="ECO:0000313" key="3">
    <source>
        <dbReference type="EMBL" id="CAD8047967.1"/>
    </source>
</evidence>
<feature type="compositionally biased region" description="Polar residues" evidence="2">
    <location>
        <begin position="499"/>
        <end position="513"/>
    </location>
</feature>
<feature type="compositionally biased region" description="Basic and acidic residues" evidence="2">
    <location>
        <begin position="483"/>
        <end position="498"/>
    </location>
</feature>
<accession>A0A8S1K4Z2</accession>
<gene>
    <name evidence="3" type="ORF">PSON_ATCC_30995.1.T0030013</name>
</gene>
<feature type="coiled-coil region" evidence="1">
    <location>
        <begin position="630"/>
        <end position="657"/>
    </location>
</feature>
<proteinExistence type="predicted"/>
<organism evidence="3 4">
    <name type="scientific">Paramecium sonneborni</name>
    <dbReference type="NCBI Taxonomy" id="65129"/>
    <lineage>
        <taxon>Eukaryota</taxon>
        <taxon>Sar</taxon>
        <taxon>Alveolata</taxon>
        <taxon>Ciliophora</taxon>
        <taxon>Intramacronucleata</taxon>
        <taxon>Oligohymenophorea</taxon>
        <taxon>Peniculida</taxon>
        <taxon>Parameciidae</taxon>
        <taxon>Paramecium</taxon>
    </lineage>
</organism>